<protein>
    <submittedName>
        <fullName evidence="2">CHAD domain-containing protein</fullName>
    </submittedName>
</protein>
<reference evidence="2" key="1">
    <citation type="submission" date="2024-08" db="EMBL/GenBank/DDBJ databases">
        <authorList>
            <person name="Chaddad Z."/>
            <person name="Lamrabet M."/>
            <person name="Bouhnik O."/>
            <person name="Alami S."/>
            <person name="Wipf D."/>
            <person name="Courty P.E."/>
            <person name="Missbah El Idrissi M."/>
        </authorList>
    </citation>
    <scope>NUCLEOTIDE SEQUENCE</scope>
    <source>
        <strain evidence="2">LLZ17</strain>
    </source>
</reference>
<dbReference type="EMBL" id="CP165734">
    <property type="protein sequence ID" value="XDV58879.1"/>
    <property type="molecule type" value="Genomic_DNA"/>
</dbReference>
<dbReference type="InterPro" id="IPR038186">
    <property type="entry name" value="CHAD_dom_sf"/>
</dbReference>
<proteinExistence type="predicted"/>
<accession>A0AB39XLP6</accession>
<gene>
    <name evidence="2" type="ORF">AB8Z38_05200</name>
</gene>
<dbReference type="Gene3D" id="1.40.20.10">
    <property type="entry name" value="CHAD domain"/>
    <property type="match status" value="1"/>
</dbReference>
<organism evidence="2">
    <name type="scientific">Bradyrhizobium sp. LLZ17</name>
    <dbReference type="NCBI Taxonomy" id="3239388"/>
    <lineage>
        <taxon>Bacteria</taxon>
        <taxon>Pseudomonadati</taxon>
        <taxon>Pseudomonadota</taxon>
        <taxon>Alphaproteobacteria</taxon>
        <taxon>Hyphomicrobiales</taxon>
        <taxon>Nitrobacteraceae</taxon>
        <taxon>Bradyrhizobium</taxon>
    </lineage>
</organism>
<dbReference type="PANTHER" id="PTHR39339:SF1">
    <property type="entry name" value="CHAD DOMAIN-CONTAINING PROTEIN"/>
    <property type="match status" value="1"/>
</dbReference>
<dbReference type="AlphaFoldDB" id="A0AB39XLP6"/>
<evidence type="ECO:0000259" key="1">
    <source>
        <dbReference type="Pfam" id="PF05235"/>
    </source>
</evidence>
<dbReference type="RefSeq" id="WP_369723413.1">
    <property type="nucleotide sequence ID" value="NZ_CP165734.1"/>
</dbReference>
<dbReference type="InterPro" id="IPR007899">
    <property type="entry name" value="CHAD_dom"/>
</dbReference>
<dbReference type="PANTHER" id="PTHR39339">
    <property type="entry name" value="SLR1444 PROTEIN"/>
    <property type="match status" value="1"/>
</dbReference>
<dbReference type="Pfam" id="PF05235">
    <property type="entry name" value="CHAD"/>
    <property type="match status" value="1"/>
</dbReference>
<sequence length="160" mass="18321">MIDAAEWIETERPRTADDRTIAAYGAEVLDRRVKKARKQGKQLSDLDPRQRHKLRIRIKKIRYAVDFFESLYRDSDRNELAGFSARLKRIQSALGSLNDFMAHRELAIEAALAAPPANRRAQAFAAGFIIGQEREAAQDLIEHASKDLRRLRRLGVQPNK</sequence>
<name>A0AB39XLP6_9BRAD</name>
<evidence type="ECO:0000313" key="2">
    <source>
        <dbReference type="EMBL" id="XDV58879.1"/>
    </source>
</evidence>
<feature type="domain" description="CHAD" evidence="1">
    <location>
        <begin position="4"/>
        <end position="106"/>
    </location>
</feature>